<proteinExistence type="predicted"/>
<protein>
    <submittedName>
        <fullName evidence="1">Uncharacterized protein</fullName>
    </submittedName>
</protein>
<reference evidence="2" key="1">
    <citation type="submission" date="2013-09" db="EMBL/GenBank/DDBJ databases">
        <title>Corchorus olitorius genome sequencing.</title>
        <authorList>
            <person name="Alam M."/>
            <person name="Haque M.S."/>
            <person name="Islam M.S."/>
            <person name="Emdad E.M."/>
            <person name="Islam M.M."/>
            <person name="Ahmed B."/>
            <person name="Halim A."/>
            <person name="Hossen Q.M.M."/>
            <person name="Hossain M.Z."/>
            <person name="Ahmed R."/>
            <person name="Khan M.M."/>
            <person name="Islam R."/>
            <person name="Rashid M.M."/>
            <person name="Khan S.A."/>
            <person name="Rahman M.S."/>
            <person name="Alam M."/>
            <person name="Yahiya A.S."/>
            <person name="Khan M.S."/>
            <person name="Azam M.S."/>
            <person name="Haque T."/>
            <person name="Lashkar M.Z.H."/>
            <person name="Akhand A.I."/>
            <person name="Morshed G."/>
            <person name="Roy S."/>
            <person name="Uddin K.S."/>
            <person name="Rabeya T."/>
            <person name="Hossain A.S."/>
            <person name="Chowdhury A."/>
            <person name="Snigdha A.R."/>
            <person name="Mortoza M.S."/>
            <person name="Matin S.A."/>
            <person name="Hoque S.M.E."/>
            <person name="Islam M.K."/>
            <person name="Roy D.K."/>
            <person name="Haider R."/>
            <person name="Moosa M.M."/>
            <person name="Elias S.M."/>
            <person name="Hasan A.M."/>
            <person name="Jahan S."/>
            <person name="Shafiuddin M."/>
            <person name="Mahmood N."/>
            <person name="Shommy N.S."/>
        </authorList>
    </citation>
    <scope>NUCLEOTIDE SEQUENCE [LARGE SCALE GENOMIC DNA]</scope>
    <source>
        <strain evidence="2">cv. O-4</strain>
    </source>
</reference>
<keyword evidence="2" id="KW-1185">Reference proteome</keyword>
<evidence type="ECO:0000313" key="1">
    <source>
        <dbReference type="EMBL" id="OMO56924.1"/>
    </source>
</evidence>
<dbReference type="Proteomes" id="UP000187203">
    <property type="component" value="Unassembled WGS sequence"/>
</dbReference>
<dbReference type="AlphaFoldDB" id="A0A1R3GFR5"/>
<dbReference type="EMBL" id="AWUE01022665">
    <property type="protein sequence ID" value="OMO56924.1"/>
    <property type="molecule type" value="Genomic_DNA"/>
</dbReference>
<sequence>MVAVCKGLVWQCVAGGMFSGSEMVVPAYFVLFTETLDDMACGGPLKAIDGLPCHHVKCTF</sequence>
<gene>
    <name evidence="1" type="ORF">COLO4_35528</name>
</gene>
<accession>A0A1R3GFR5</accession>
<organism evidence="1 2">
    <name type="scientific">Corchorus olitorius</name>
    <dbReference type="NCBI Taxonomy" id="93759"/>
    <lineage>
        <taxon>Eukaryota</taxon>
        <taxon>Viridiplantae</taxon>
        <taxon>Streptophyta</taxon>
        <taxon>Embryophyta</taxon>
        <taxon>Tracheophyta</taxon>
        <taxon>Spermatophyta</taxon>
        <taxon>Magnoliopsida</taxon>
        <taxon>eudicotyledons</taxon>
        <taxon>Gunneridae</taxon>
        <taxon>Pentapetalae</taxon>
        <taxon>rosids</taxon>
        <taxon>malvids</taxon>
        <taxon>Malvales</taxon>
        <taxon>Malvaceae</taxon>
        <taxon>Grewioideae</taxon>
        <taxon>Apeibeae</taxon>
        <taxon>Corchorus</taxon>
    </lineage>
</organism>
<evidence type="ECO:0000313" key="2">
    <source>
        <dbReference type="Proteomes" id="UP000187203"/>
    </source>
</evidence>
<name>A0A1R3GFR5_9ROSI</name>
<comment type="caution">
    <text evidence="1">The sequence shown here is derived from an EMBL/GenBank/DDBJ whole genome shotgun (WGS) entry which is preliminary data.</text>
</comment>